<gene>
    <name evidence="1" type="ORF">METZ01_LOCUS338867</name>
</gene>
<evidence type="ECO:0000313" key="1">
    <source>
        <dbReference type="EMBL" id="SVC86013.1"/>
    </source>
</evidence>
<sequence>MELGSDQFSNAGTIFFMKLWLDSVIDKDVVVSSVVFRVLIDGSDSCQIVKMGER</sequence>
<dbReference type="AlphaFoldDB" id="A0A382QKG0"/>
<accession>A0A382QKG0</accession>
<proteinExistence type="predicted"/>
<organism evidence="1">
    <name type="scientific">marine metagenome</name>
    <dbReference type="NCBI Taxonomy" id="408172"/>
    <lineage>
        <taxon>unclassified sequences</taxon>
        <taxon>metagenomes</taxon>
        <taxon>ecological metagenomes</taxon>
    </lineage>
</organism>
<reference evidence="1" key="1">
    <citation type="submission" date="2018-05" db="EMBL/GenBank/DDBJ databases">
        <authorList>
            <person name="Lanie J.A."/>
            <person name="Ng W.-L."/>
            <person name="Kazmierczak K.M."/>
            <person name="Andrzejewski T.M."/>
            <person name="Davidsen T.M."/>
            <person name="Wayne K.J."/>
            <person name="Tettelin H."/>
            <person name="Glass J.I."/>
            <person name="Rusch D."/>
            <person name="Podicherti R."/>
            <person name="Tsui H.-C.T."/>
            <person name="Winkler M.E."/>
        </authorList>
    </citation>
    <scope>NUCLEOTIDE SEQUENCE</scope>
</reference>
<protein>
    <submittedName>
        <fullName evidence="1">Uncharacterized protein</fullName>
    </submittedName>
</protein>
<name>A0A382QKG0_9ZZZZ</name>
<dbReference type="EMBL" id="UINC01115178">
    <property type="protein sequence ID" value="SVC86013.1"/>
    <property type="molecule type" value="Genomic_DNA"/>
</dbReference>